<dbReference type="Proteomes" id="UP000020595">
    <property type="component" value="Unassembled WGS sequence"/>
</dbReference>
<evidence type="ECO:0000313" key="1">
    <source>
        <dbReference type="EMBL" id="EXB07183.1"/>
    </source>
</evidence>
<protein>
    <submittedName>
        <fullName evidence="1">Uncharacterized protein</fullName>
    </submittedName>
</protein>
<proteinExistence type="predicted"/>
<reference evidence="1 2" key="1">
    <citation type="submission" date="2014-02" db="EMBL/GenBank/DDBJ databases">
        <title>Comparative genomics and transcriptomics to identify genetic mechanisms underlying the emergence of carbapenem resistant Acinetobacter baumannii (CRAb).</title>
        <authorList>
            <person name="Harris A.D."/>
            <person name="Johnson K.J."/>
            <person name="George J."/>
            <person name="Shefchek K."/>
            <person name="Daugherty S.C."/>
            <person name="Parankush S."/>
            <person name="Sadzewicz L."/>
            <person name="Tallon L."/>
            <person name="Sengamalay N."/>
            <person name="Hazen T.H."/>
            <person name="Rasko D.A."/>
        </authorList>
    </citation>
    <scope>NUCLEOTIDE SEQUENCE [LARGE SCALE GENOMIC DNA]</scope>
    <source>
        <strain evidence="1 2">1295743</strain>
    </source>
</reference>
<sequence length="43" mass="4927">MRIFNHERLISPSNIEQIFPRFGLMGLNLQFASALLRSSGARH</sequence>
<dbReference type="AlphaFoldDB" id="A0A009ITM3"/>
<evidence type="ECO:0000313" key="2">
    <source>
        <dbReference type="Proteomes" id="UP000020595"/>
    </source>
</evidence>
<gene>
    <name evidence="1" type="ORF">J512_0569</name>
</gene>
<dbReference type="PATRIC" id="fig|1310613.3.peg.543"/>
<comment type="caution">
    <text evidence="1">The sequence shown here is derived from an EMBL/GenBank/DDBJ whole genome shotgun (WGS) entry which is preliminary data.</text>
</comment>
<name>A0A009ITM3_ACIB9</name>
<accession>A0A009ITM3</accession>
<dbReference type="EMBL" id="JEWH01000004">
    <property type="protein sequence ID" value="EXB07183.1"/>
    <property type="molecule type" value="Genomic_DNA"/>
</dbReference>
<organism evidence="1 2">
    <name type="scientific">Acinetobacter baumannii (strain 1295743)</name>
    <dbReference type="NCBI Taxonomy" id="1310613"/>
    <lineage>
        <taxon>Bacteria</taxon>
        <taxon>Pseudomonadati</taxon>
        <taxon>Pseudomonadota</taxon>
        <taxon>Gammaproteobacteria</taxon>
        <taxon>Moraxellales</taxon>
        <taxon>Moraxellaceae</taxon>
        <taxon>Acinetobacter</taxon>
        <taxon>Acinetobacter calcoaceticus/baumannii complex</taxon>
    </lineage>
</organism>